<evidence type="ECO:0000313" key="2">
    <source>
        <dbReference type="Proteomes" id="UP000551353"/>
    </source>
</evidence>
<evidence type="ECO:0000313" key="1">
    <source>
        <dbReference type="EMBL" id="MBB4232424.1"/>
    </source>
</evidence>
<keyword evidence="2" id="KW-1185">Reference proteome</keyword>
<accession>A0ABR6IWZ6</accession>
<dbReference type="RefSeq" id="WP_022718712.1">
    <property type="nucleotide sequence ID" value="NZ_JACIFX010000012.1"/>
</dbReference>
<proteinExistence type="predicted"/>
<organism evidence="1 2">
    <name type="scientific">Rhizobium mongolense</name>
    <dbReference type="NCBI Taxonomy" id="57676"/>
    <lineage>
        <taxon>Bacteria</taxon>
        <taxon>Pseudomonadati</taxon>
        <taxon>Pseudomonadota</taxon>
        <taxon>Alphaproteobacteria</taxon>
        <taxon>Hyphomicrobiales</taxon>
        <taxon>Rhizobiaceae</taxon>
        <taxon>Rhizobium/Agrobacterium group</taxon>
        <taxon>Rhizobium</taxon>
    </lineage>
</organism>
<comment type="caution">
    <text evidence="1">The sequence shown here is derived from an EMBL/GenBank/DDBJ whole genome shotgun (WGS) entry which is preliminary data.</text>
</comment>
<gene>
    <name evidence="1" type="ORF">GGD56_006320</name>
</gene>
<name>A0ABR6IWZ6_9HYPH</name>
<dbReference type="EMBL" id="JACIFX010000012">
    <property type="protein sequence ID" value="MBB4232424.1"/>
    <property type="molecule type" value="Genomic_DNA"/>
</dbReference>
<sequence>MSAQTLNTRFYRELANWFFWSTKIVEFPAAVRARENEATDKAKKEAFEAQNQIAVIRLLTRLIFVWFIKEKGLVPEALFDPTELKALLNDEPASQRDSSTYYKAVLQNLFFATLNTEMSEDRKWRTKGNGGGLDGQYLIHTVYRFRDAFRDPDKALGLFKNAWIARSPPAIWSAIRI</sequence>
<reference evidence="1 2" key="1">
    <citation type="submission" date="2020-08" db="EMBL/GenBank/DDBJ databases">
        <title>Genomic Encyclopedia of Type Strains, Phase IV (KMG-V): Genome sequencing to study the core and pangenomes of soil and plant-associated prokaryotes.</title>
        <authorList>
            <person name="Whitman W."/>
        </authorList>
    </citation>
    <scope>NUCLEOTIDE SEQUENCE [LARGE SCALE GENOMIC DNA]</scope>
    <source>
        <strain evidence="1 2">SEMIA 4087</strain>
    </source>
</reference>
<protein>
    <submittedName>
        <fullName evidence="1">Uncharacterized protein</fullName>
    </submittedName>
</protein>
<dbReference type="Proteomes" id="UP000551353">
    <property type="component" value="Unassembled WGS sequence"/>
</dbReference>